<keyword evidence="6 9" id="KW-0472">Membrane</keyword>
<dbReference type="PANTHER" id="PTHR11537">
    <property type="entry name" value="VOLTAGE-GATED POTASSIUM CHANNEL"/>
    <property type="match status" value="1"/>
</dbReference>
<feature type="domain" description="Potassium channel" evidence="10">
    <location>
        <begin position="135"/>
        <end position="205"/>
    </location>
</feature>
<organism evidence="11 12">
    <name type="scientific">Levilactobacillus fuyuanensis</name>
    <dbReference type="NCBI Taxonomy" id="2486022"/>
    <lineage>
        <taxon>Bacteria</taxon>
        <taxon>Bacillati</taxon>
        <taxon>Bacillota</taxon>
        <taxon>Bacilli</taxon>
        <taxon>Lactobacillales</taxon>
        <taxon>Lactobacillaceae</taxon>
        <taxon>Levilactobacillus</taxon>
    </lineage>
</organism>
<keyword evidence="8" id="KW-0175">Coiled coil</keyword>
<dbReference type="InterPro" id="IPR028325">
    <property type="entry name" value="VG_K_chnl"/>
</dbReference>
<keyword evidence="2" id="KW-0813">Transport</keyword>
<dbReference type="Gene3D" id="1.20.120.350">
    <property type="entry name" value="Voltage-gated potassium channels. Chain C"/>
    <property type="match status" value="1"/>
</dbReference>
<proteinExistence type="predicted"/>
<evidence type="ECO:0000256" key="9">
    <source>
        <dbReference type="SAM" id="Phobius"/>
    </source>
</evidence>
<dbReference type="InterPro" id="IPR027359">
    <property type="entry name" value="Volt_channel_dom_sf"/>
</dbReference>
<evidence type="ECO:0000256" key="2">
    <source>
        <dbReference type="ARBA" id="ARBA00022448"/>
    </source>
</evidence>
<keyword evidence="3 9" id="KW-0812">Transmembrane</keyword>
<comment type="caution">
    <text evidence="11">The sequence shown here is derived from an EMBL/GenBank/DDBJ whole genome shotgun (WGS) entry which is preliminary data.</text>
</comment>
<dbReference type="PRINTS" id="PR00169">
    <property type="entry name" value="KCHANNEL"/>
</dbReference>
<name>A0ABW4H2C2_9LACO</name>
<keyword evidence="5" id="KW-0406">Ion transport</keyword>
<dbReference type="Proteomes" id="UP001597195">
    <property type="component" value="Unassembled WGS sequence"/>
</dbReference>
<reference evidence="12" key="1">
    <citation type="journal article" date="2019" name="Int. J. Syst. Evol. Microbiol.">
        <title>The Global Catalogue of Microorganisms (GCM) 10K type strain sequencing project: providing services to taxonomists for standard genome sequencing and annotation.</title>
        <authorList>
            <consortium name="The Broad Institute Genomics Platform"/>
            <consortium name="The Broad Institute Genome Sequencing Center for Infectious Disease"/>
            <person name="Wu L."/>
            <person name="Ma J."/>
        </authorList>
    </citation>
    <scope>NUCLEOTIDE SEQUENCE [LARGE SCALE GENOMIC DNA]</scope>
    <source>
        <strain evidence="12">CCM 8906</strain>
    </source>
</reference>
<feature type="transmembrane region" description="Helical" evidence="9">
    <location>
        <begin position="7"/>
        <end position="25"/>
    </location>
</feature>
<comment type="subcellular location">
    <subcellularLocation>
        <location evidence="1">Membrane</location>
        <topology evidence="1">Multi-pass membrane protein</topology>
    </subcellularLocation>
</comment>
<dbReference type="PANTHER" id="PTHR11537:SF254">
    <property type="entry name" value="POTASSIUM VOLTAGE-GATED CHANNEL PROTEIN SHAB"/>
    <property type="match status" value="1"/>
</dbReference>
<protein>
    <submittedName>
        <fullName evidence="11">Potassium channel family protein</fullName>
    </submittedName>
</protein>
<evidence type="ECO:0000256" key="6">
    <source>
        <dbReference type="ARBA" id="ARBA00023136"/>
    </source>
</evidence>
<evidence type="ECO:0000313" key="12">
    <source>
        <dbReference type="Proteomes" id="UP001597195"/>
    </source>
</evidence>
<accession>A0ABW4H2C2</accession>
<dbReference type="GO" id="GO:0034220">
    <property type="term" value="P:monoatomic ion transmembrane transport"/>
    <property type="evidence" value="ECO:0007669"/>
    <property type="project" value="UniProtKB-KW"/>
</dbReference>
<evidence type="ECO:0000256" key="1">
    <source>
        <dbReference type="ARBA" id="ARBA00004141"/>
    </source>
</evidence>
<gene>
    <name evidence="11" type="ORF">ACFQ5T_04240</name>
</gene>
<feature type="transmembrane region" description="Helical" evidence="9">
    <location>
        <begin position="126"/>
        <end position="148"/>
    </location>
</feature>
<feature type="transmembrane region" description="Helical" evidence="9">
    <location>
        <begin position="181"/>
        <end position="206"/>
    </location>
</feature>
<keyword evidence="4 9" id="KW-1133">Transmembrane helix</keyword>
<evidence type="ECO:0000259" key="10">
    <source>
        <dbReference type="Pfam" id="PF07885"/>
    </source>
</evidence>
<keyword evidence="7 11" id="KW-0407">Ion channel</keyword>
<evidence type="ECO:0000256" key="7">
    <source>
        <dbReference type="ARBA" id="ARBA00023303"/>
    </source>
</evidence>
<dbReference type="SUPFAM" id="SSF81324">
    <property type="entry name" value="Voltage-gated potassium channels"/>
    <property type="match status" value="1"/>
</dbReference>
<dbReference type="EMBL" id="JBHTOM010000004">
    <property type="protein sequence ID" value="MFD1548894.1"/>
    <property type="molecule type" value="Genomic_DNA"/>
</dbReference>
<dbReference type="InterPro" id="IPR013099">
    <property type="entry name" value="K_chnl_dom"/>
</dbReference>
<dbReference type="Gene3D" id="1.10.287.70">
    <property type="match status" value="1"/>
</dbReference>
<evidence type="ECO:0000313" key="11">
    <source>
        <dbReference type="EMBL" id="MFD1548894.1"/>
    </source>
</evidence>
<dbReference type="Pfam" id="PF07885">
    <property type="entry name" value="Ion_trans_2"/>
    <property type="match status" value="1"/>
</dbReference>
<evidence type="ECO:0000256" key="4">
    <source>
        <dbReference type="ARBA" id="ARBA00022989"/>
    </source>
</evidence>
<evidence type="ECO:0000256" key="8">
    <source>
        <dbReference type="SAM" id="Coils"/>
    </source>
</evidence>
<feature type="transmembrane region" description="Helical" evidence="9">
    <location>
        <begin position="71"/>
        <end position="89"/>
    </location>
</feature>
<evidence type="ECO:0000256" key="3">
    <source>
        <dbReference type="ARBA" id="ARBA00022692"/>
    </source>
</evidence>
<sequence length="251" mass="28652">MTWQLKLYNGVVIVLALWSIGLAILDFSSLITISALPWSVMDDGILVLFTIDYWVRFFRAPKKWDFFRHNIFDLIAILPLTSLFSLFRLARLTRLLRLTRLFRFVRLVGFIGRLRKPLRQFLKTNGFIYLVWASLAILILAATLYAYAEHVSWGEAFWWAIATASTVGYGDIAPHTTIGKFAASLLMLVGIGFIGALTSTITTYFANRGETNQYQQLTKQLKTIEQQNAELQRLLTGSQKTEQESTKTPED</sequence>
<feature type="coiled-coil region" evidence="8">
    <location>
        <begin position="207"/>
        <end position="244"/>
    </location>
</feature>
<keyword evidence="12" id="KW-1185">Reference proteome</keyword>
<evidence type="ECO:0000256" key="5">
    <source>
        <dbReference type="ARBA" id="ARBA00023065"/>
    </source>
</evidence>